<dbReference type="AlphaFoldDB" id="A0A174T3S4"/>
<evidence type="ECO:0000313" key="3">
    <source>
        <dbReference type="Proteomes" id="UP000095485"/>
    </source>
</evidence>
<evidence type="ECO:0000313" key="2">
    <source>
        <dbReference type="EMBL" id="CUQ02588.1"/>
    </source>
</evidence>
<dbReference type="OrthoDB" id="7066974at2"/>
<dbReference type="EMBL" id="CZAY01000021">
    <property type="protein sequence ID" value="CUQ02588.1"/>
    <property type="molecule type" value="Genomic_DNA"/>
</dbReference>
<dbReference type="RefSeq" id="WP_055284259.1">
    <property type="nucleotide sequence ID" value="NZ_CZAY01000021.1"/>
</dbReference>
<keyword evidence="1" id="KW-0472">Membrane</keyword>
<gene>
    <name evidence="2" type="ORF">ERS852526_02610</name>
</gene>
<protein>
    <submittedName>
        <fullName evidence="2">Uncharacterized protein</fullName>
    </submittedName>
</protein>
<reference evidence="2 3" key="1">
    <citation type="submission" date="2015-09" db="EMBL/GenBank/DDBJ databases">
        <authorList>
            <consortium name="Pathogen Informatics"/>
        </authorList>
    </citation>
    <scope>NUCLEOTIDE SEQUENCE [LARGE SCALE GENOMIC DNA]</scope>
    <source>
        <strain evidence="2 3">2789STDY5834914</strain>
    </source>
</reference>
<keyword evidence="1" id="KW-1133">Transmembrane helix</keyword>
<dbReference type="Proteomes" id="UP000095485">
    <property type="component" value="Unassembled WGS sequence"/>
</dbReference>
<sequence>MHTSFLVLIILALVIVASIITSIVTYLILAGRNKRIRLAEQYRQIGITDGYLSIQEEIEKNIKSEHIKFTTVSPVKAPDFADEEHTEQESDPKDIWVVVRGKDSNTSEKIFEYWHFIYQDSRWICKERKKKAG</sequence>
<feature type="transmembrane region" description="Helical" evidence="1">
    <location>
        <begin position="6"/>
        <end position="29"/>
    </location>
</feature>
<organism evidence="2 3">
    <name type="scientific">Dorea longicatena</name>
    <dbReference type="NCBI Taxonomy" id="88431"/>
    <lineage>
        <taxon>Bacteria</taxon>
        <taxon>Bacillati</taxon>
        <taxon>Bacillota</taxon>
        <taxon>Clostridia</taxon>
        <taxon>Lachnospirales</taxon>
        <taxon>Lachnospiraceae</taxon>
        <taxon>Dorea</taxon>
    </lineage>
</organism>
<accession>A0A174T3S4</accession>
<name>A0A174T3S4_9FIRM</name>
<evidence type="ECO:0000256" key="1">
    <source>
        <dbReference type="SAM" id="Phobius"/>
    </source>
</evidence>
<dbReference type="GeneID" id="96229887"/>
<proteinExistence type="predicted"/>
<keyword evidence="1" id="KW-0812">Transmembrane</keyword>